<dbReference type="Gene3D" id="2.30.31.70">
    <property type="match status" value="1"/>
</dbReference>
<dbReference type="InterPro" id="IPR003173">
    <property type="entry name" value="PC4_C"/>
</dbReference>
<evidence type="ECO:0000313" key="3">
    <source>
        <dbReference type="Proteomes" id="UP000183461"/>
    </source>
</evidence>
<dbReference type="AlphaFoldDB" id="A0A1K1LXV6"/>
<evidence type="ECO:0000313" key="2">
    <source>
        <dbReference type="EMBL" id="SFW15716.1"/>
    </source>
</evidence>
<feature type="domain" description="Transcriptional coactivator p15 (PC4) C-terminal" evidence="1">
    <location>
        <begin position="20"/>
        <end position="66"/>
    </location>
</feature>
<proteinExistence type="predicted"/>
<protein>
    <recommendedName>
        <fullName evidence="1">Transcriptional coactivator p15 (PC4) C-terminal domain-containing protein</fullName>
    </recommendedName>
</protein>
<reference evidence="2 3" key="1">
    <citation type="submission" date="2016-11" db="EMBL/GenBank/DDBJ databases">
        <authorList>
            <person name="Jaros S."/>
            <person name="Januszkiewicz K."/>
            <person name="Wedrychowicz H."/>
        </authorList>
    </citation>
    <scope>NUCLEOTIDE SEQUENCE [LARGE SCALE GENOMIC DNA]</scope>
    <source>
        <strain evidence="2 3">YL228</strain>
    </source>
</reference>
<name>A0A1K1LXV6_RUMFL</name>
<organism evidence="2 3">
    <name type="scientific">Ruminococcus flavefaciens</name>
    <dbReference type="NCBI Taxonomy" id="1265"/>
    <lineage>
        <taxon>Bacteria</taxon>
        <taxon>Bacillati</taxon>
        <taxon>Bacillota</taxon>
        <taxon>Clostridia</taxon>
        <taxon>Eubacteriales</taxon>
        <taxon>Oscillospiraceae</taxon>
        <taxon>Ruminococcus</taxon>
    </lineage>
</organism>
<dbReference type="GO" id="GO:0006355">
    <property type="term" value="P:regulation of DNA-templated transcription"/>
    <property type="evidence" value="ECO:0007669"/>
    <property type="project" value="InterPro"/>
</dbReference>
<gene>
    <name evidence="2" type="ORF">SAMN02910280_0859</name>
</gene>
<dbReference type="PIRSF" id="PIRSF037246">
    <property type="entry name" value="UCP037246"/>
    <property type="match status" value="1"/>
</dbReference>
<sequence>MAELKYEITEKIGVLSENAKGWTKELNMVSWNEHEPKYDIREWAPDHSRMGKGVTLTADELAELKELLAGIDLDSFDEA</sequence>
<dbReference type="Pfam" id="PF02229">
    <property type="entry name" value="PC4"/>
    <property type="match status" value="1"/>
</dbReference>
<dbReference type="Proteomes" id="UP000183461">
    <property type="component" value="Unassembled WGS sequence"/>
</dbReference>
<dbReference type="GO" id="GO:0003677">
    <property type="term" value="F:DNA binding"/>
    <property type="evidence" value="ECO:0007669"/>
    <property type="project" value="InterPro"/>
</dbReference>
<accession>A0A1K1LXV6</accession>
<evidence type="ECO:0000259" key="1">
    <source>
        <dbReference type="Pfam" id="PF02229"/>
    </source>
</evidence>
<dbReference type="InterPro" id="IPR017154">
    <property type="entry name" value="PC4-like"/>
</dbReference>
<dbReference type="RefSeq" id="WP_072299234.1">
    <property type="nucleotide sequence ID" value="NZ_FPIP01000001.1"/>
</dbReference>
<dbReference type="EMBL" id="FPIP01000001">
    <property type="protein sequence ID" value="SFW15716.1"/>
    <property type="molecule type" value="Genomic_DNA"/>
</dbReference>